<feature type="transmembrane region" description="Helical" evidence="1">
    <location>
        <begin position="43"/>
        <end position="61"/>
    </location>
</feature>
<proteinExistence type="predicted"/>
<dbReference type="EMBL" id="FRAG01000006">
    <property type="protein sequence ID" value="SHJ69286.1"/>
    <property type="molecule type" value="Genomic_DNA"/>
</dbReference>
<accession>A0A1M6LDN3</accession>
<feature type="transmembrane region" description="Helical" evidence="1">
    <location>
        <begin position="12"/>
        <end position="31"/>
    </location>
</feature>
<sequence length="409" mass="48478">MEDNVKLLDVIVVGIPEVFLVYLTSIVLINGNIFVSKDYNLKLILKILLTSTIYSLLLIIIRKNINSFIAIGCISMLFIIATLRFVFQFNYRQALICGYLVMLIILFCETLSTPIVNLMRIKYSGYYFDYRFLFTIPTRIFQIVALFICLVFNLKSSEILNIQWRLLSKSKKKTFYSIVLLIVSTYLFSANYTETYMKIDLYNIDVKEIFFNIQIFFIETIAFMIVIIILLSRTIQYEEYRDILSSPRKAFERLLYNSTEKEIYYYLSLTKDYLNVIGIDMVEELLKKMKAANKNIYYHIDKSLEMTGYNFKKIYFLLEMFKDKVLGQVTFENTIITLELKDNIGFNLKIILNDIERRKLLKIIEQDLDMENLKFSIVEEGAEYRINKDKYFELEICVPYNDLEKHIKN</sequence>
<feature type="transmembrane region" description="Helical" evidence="1">
    <location>
        <begin position="213"/>
        <end position="231"/>
    </location>
</feature>
<evidence type="ECO:0000313" key="2">
    <source>
        <dbReference type="EMBL" id="SHJ69286.1"/>
    </source>
</evidence>
<evidence type="ECO:0000313" key="3">
    <source>
        <dbReference type="Proteomes" id="UP000184465"/>
    </source>
</evidence>
<feature type="transmembrane region" description="Helical" evidence="1">
    <location>
        <begin position="175"/>
        <end position="193"/>
    </location>
</feature>
<feature type="transmembrane region" description="Helical" evidence="1">
    <location>
        <begin position="132"/>
        <end position="154"/>
    </location>
</feature>
<keyword evidence="3" id="KW-1185">Reference proteome</keyword>
<keyword evidence="1" id="KW-1133">Transmembrane helix</keyword>
<feature type="transmembrane region" description="Helical" evidence="1">
    <location>
        <begin position="94"/>
        <end position="112"/>
    </location>
</feature>
<feature type="transmembrane region" description="Helical" evidence="1">
    <location>
        <begin position="67"/>
        <end position="87"/>
    </location>
</feature>
<keyword evidence="1" id="KW-0472">Membrane</keyword>
<evidence type="ECO:0000256" key="1">
    <source>
        <dbReference type="SAM" id="Phobius"/>
    </source>
</evidence>
<reference evidence="2 3" key="1">
    <citation type="submission" date="2016-11" db="EMBL/GenBank/DDBJ databases">
        <authorList>
            <person name="Jaros S."/>
            <person name="Januszkiewicz K."/>
            <person name="Wedrychowicz H."/>
        </authorList>
    </citation>
    <scope>NUCLEOTIDE SEQUENCE [LARGE SCALE GENOMIC DNA]</scope>
    <source>
        <strain evidence="2 3">DSM 15212</strain>
    </source>
</reference>
<name>A0A1M6LDN3_PARC5</name>
<dbReference type="STRING" id="1121301.SAMN02745912_00744"/>
<keyword evidence="1" id="KW-0812">Transmembrane</keyword>
<dbReference type="RefSeq" id="WP_073147112.1">
    <property type="nucleotide sequence ID" value="NZ_FRAG01000006.1"/>
</dbReference>
<dbReference type="Proteomes" id="UP000184465">
    <property type="component" value="Unassembled WGS sequence"/>
</dbReference>
<organism evidence="2 3">
    <name type="scientific">Paramaledivibacter caminithermalis (strain DSM 15212 / CIP 107654 / DViRD3)</name>
    <name type="common">Clostridium caminithermale</name>
    <dbReference type="NCBI Taxonomy" id="1121301"/>
    <lineage>
        <taxon>Bacteria</taxon>
        <taxon>Bacillati</taxon>
        <taxon>Bacillota</taxon>
        <taxon>Clostridia</taxon>
        <taxon>Peptostreptococcales</taxon>
        <taxon>Caminicellaceae</taxon>
        <taxon>Paramaledivibacter</taxon>
    </lineage>
</organism>
<gene>
    <name evidence="2" type="ORF">SAMN02745912_00744</name>
</gene>
<protein>
    <submittedName>
        <fullName evidence="2">Uncharacterized protein</fullName>
    </submittedName>
</protein>
<dbReference type="AlphaFoldDB" id="A0A1M6LDN3"/>